<proteinExistence type="predicted"/>
<organism evidence="1 2">
    <name type="scientific">Colletotrichum plurivorum</name>
    <dbReference type="NCBI Taxonomy" id="2175906"/>
    <lineage>
        <taxon>Eukaryota</taxon>
        <taxon>Fungi</taxon>
        <taxon>Dikarya</taxon>
        <taxon>Ascomycota</taxon>
        <taxon>Pezizomycotina</taxon>
        <taxon>Sordariomycetes</taxon>
        <taxon>Hypocreomycetidae</taxon>
        <taxon>Glomerellales</taxon>
        <taxon>Glomerellaceae</taxon>
        <taxon>Colletotrichum</taxon>
        <taxon>Colletotrichum orchidearum species complex</taxon>
    </lineage>
</organism>
<sequence>MGPGSTIPSASSPLEPYRTYYGQLNTPAEYHQGFTNMEPTVSHVSLSNWPYCPGFEAELASPVPAHLDAQA</sequence>
<accession>A0A8H6KS74</accession>
<comment type="caution">
    <text evidence="1">The sequence shown here is derived from an EMBL/GenBank/DDBJ whole genome shotgun (WGS) entry which is preliminary data.</text>
</comment>
<reference evidence="1" key="1">
    <citation type="journal article" date="2020" name="Phytopathology">
        <title>Genome Sequence Resources of Colletotrichum truncatum, C. plurivorum, C. musicola, and C. sojae: Four Species Pathogenic to Soybean (Glycine max).</title>
        <authorList>
            <person name="Rogerio F."/>
            <person name="Boufleur T.R."/>
            <person name="Ciampi-Guillardi M."/>
            <person name="Sukno S.A."/>
            <person name="Thon M.R."/>
            <person name="Massola Junior N.S."/>
            <person name="Baroncelli R."/>
        </authorList>
    </citation>
    <scope>NUCLEOTIDE SEQUENCE</scope>
    <source>
        <strain evidence="1">LFN00145</strain>
    </source>
</reference>
<keyword evidence="2" id="KW-1185">Reference proteome</keyword>
<protein>
    <submittedName>
        <fullName evidence="1">Uncharacterized protein</fullName>
    </submittedName>
</protein>
<evidence type="ECO:0000313" key="2">
    <source>
        <dbReference type="Proteomes" id="UP000654918"/>
    </source>
</evidence>
<gene>
    <name evidence="1" type="ORF">CPLU01_03822</name>
</gene>
<dbReference type="Proteomes" id="UP000654918">
    <property type="component" value="Unassembled WGS sequence"/>
</dbReference>
<dbReference type="AlphaFoldDB" id="A0A8H6KS74"/>
<dbReference type="EMBL" id="WIGO01000034">
    <property type="protein sequence ID" value="KAF6836123.1"/>
    <property type="molecule type" value="Genomic_DNA"/>
</dbReference>
<evidence type="ECO:0000313" key="1">
    <source>
        <dbReference type="EMBL" id="KAF6836123.1"/>
    </source>
</evidence>
<name>A0A8H6KS74_9PEZI</name>